<dbReference type="OrthoDB" id="2080678at2"/>
<feature type="domain" description="Nucleotide modification associated" evidence="1">
    <location>
        <begin position="2"/>
        <end position="207"/>
    </location>
</feature>
<proteinExistence type="predicted"/>
<organism evidence="2 3">
    <name type="scientific">Vreelandella halophila</name>
    <dbReference type="NCBI Taxonomy" id="86177"/>
    <lineage>
        <taxon>Bacteria</taxon>
        <taxon>Pseudomonadati</taxon>
        <taxon>Pseudomonadota</taxon>
        <taxon>Gammaproteobacteria</taxon>
        <taxon>Oceanospirillales</taxon>
        <taxon>Halomonadaceae</taxon>
        <taxon>Vreelandella</taxon>
    </lineage>
</organism>
<dbReference type="Pfam" id="PF18753">
    <property type="entry name" value="Nmad2"/>
    <property type="match status" value="1"/>
</dbReference>
<dbReference type="EMBL" id="WMEX01000003">
    <property type="protein sequence ID" value="MYL26516.1"/>
    <property type="molecule type" value="Genomic_DNA"/>
</dbReference>
<dbReference type="AlphaFoldDB" id="A0A9X5B4H3"/>
<keyword evidence="3" id="KW-1185">Reference proteome</keyword>
<dbReference type="RefSeq" id="WP_160898600.1">
    <property type="nucleotide sequence ID" value="NZ_WMEX01000003.1"/>
</dbReference>
<accession>A0A9X5B4H3</accession>
<comment type="caution">
    <text evidence="2">The sequence shown here is derived from an EMBL/GenBank/DDBJ whole genome shotgun (WGS) entry which is preliminary data.</text>
</comment>
<protein>
    <recommendedName>
        <fullName evidence="1">Nucleotide modification associated domain-containing protein</fullName>
    </recommendedName>
</protein>
<name>A0A9X5B4H3_9GAMM</name>
<dbReference type="InterPro" id="IPR041180">
    <property type="entry name" value="Nmad2"/>
</dbReference>
<gene>
    <name evidence="2" type="ORF">GLW01_06870</name>
</gene>
<evidence type="ECO:0000313" key="2">
    <source>
        <dbReference type="EMBL" id="MYL26516.1"/>
    </source>
</evidence>
<reference evidence="2 3" key="1">
    <citation type="submission" date="2019-11" db="EMBL/GenBank/DDBJ databases">
        <title>Genome sequences of 17 halophilic strains isolated from different environments.</title>
        <authorList>
            <person name="Furrow R.E."/>
        </authorList>
    </citation>
    <scope>NUCLEOTIDE SEQUENCE [LARGE SCALE GENOMIC DNA]</scope>
    <source>
        <strain evidence="2 3">22507_15_FS</strain>
    </source>
</reference>
<evidence type="ECO:0000313" key="3">
    <source>
        <dbReference type="Proteomes" id="UP000460751"/>
    </source>
</evidence>
<dbReference type="Proteomes" id="UP000460751">
    <property type="component" value="Unassembled WGS sequence"/>
</dbReference>
<evidence type="ECO:0000259" key="1">
    <source>
        <dbReference type="Pfam" id="PF18753"/>
    </source>
</evidence>
<sequence>MRLFSYKITHDSGFAPNPFGHTLTLATCKPEIRRCKRVGDWIAGFTSGELNGDPVGDERLVYLMRVGEKTLIRDYFWDPRFQDKIPNMKTKGPYPKTGDNIYRPLSEWAHEPAHFEQLINPNHWTESGPDLGHRETDIGGRYVLIADEFYYFGRDPMYLPPEIRPKVPKGQAAHGWGTERARAREFIDYVRSEFKPGCHGLPHYWKDEESTSQIQSCGSC</sequence>